<feature type="transmembrane region" description="Helical" evidence="1">
    <location>
        <begin position="62"/>
        <end position="80"/>
    </location>
</feature>
<evidence type="ECO:0000313" key="2">
    <source>
        <dbReference type="EMBL" id="RAK65708.1"/>
    </source>
</evidence>
<proteinExistence type="predicted"/>
<name>A0A328BL88_9BACT</name>
<feature type="transmembrane region" description="Helical" evidence="1">
    <location>
        <begin position="6"/>
        <end position="25"/>
    </location>
</feature>
<dbReference type="EMBL" id="QHKM01000004">
    <property type="protein sequence ID" value="RAK65708.1"/>
    <property type="molecule type" value="Genomic_DNA"/>
</dbReference>
<reference evidence="3" key="1">
    <citation type="submission" date="2018-05" db="EMBL/GenBank/DDBJ databases">
        <authorList>
            <person name="Nie L."/>
        </authorList>
    </citation>
    <scope>NUCLEOTIDE SEQUENCE [LARGE SCALE GENOMIC DNA]</scope>
    <source>
        <strain evidence="3">NL</strain>
    </source>
</reference>
<dbReference type="AlphaFoldDB" id="A0A328BL88"/>
<protein>
    <recommendedName>
        <fullName evidence="4">SdpI family protein</fullName>
    </recommendedName>
</protein>
<gene>
    <name evidence="2" type="ORF">DLM85_13370</name>
</gene>
<dbReference type="RefSeq" id="WP_111478620.1">
    <property type="nucleotide sequence ID" value="NZ_QHKM01000004.1"/>
</dbReference>
<comment type="caution">
    <text evidence="2">The sequence shown here is derived from an EMBL/GenBank/DDBJ whole genome shotgun (WGS) entry which is preliminary data.</text>
</comment>
<sequence>MDKESVATGIALIVVCGLALLISWVTKYRPPRQINWLYGYRTARSMRTPAAWHEANTYFARYFWRLSLGLPVLAVAVYFLVDGVRALQVVLACWVLGLVVGAVRTERRLNQLFDDAGQLRGAETNAQSGP</sequence>
<evidence type="ECO:0000256" key="1">
    <source>
        <dbReference type="SAM" id="Phobius"/>
    </source>
</evidence>
<keyword evidence="1" id="KW-0812">Transmembrane</keyword>
<dbReference type="InterPro" id="IPR025962">
    <property type="entry name" value="SdpI/YhfL"/>
</dbReference>
<organism evidence="2 3">
    <name type="scientific">Hymenobacter edaphi</name>
    <dbReference type="NCBI Taxonomy" id="2211146"/>
    <lineage>
        <taxon>Bacteria</taxon>
        <taxon>Pseudomonadati</taxon>
        <taxon>Bacteroidota</taxon>
        <taxon>Cytophagia</taxon>
        <taxon>Cytophagales</taxon>
        <taxon>Hymenobacteraceae</taxon>
        <taxon>Hymenobacter</taxon>
    </lineage>
</organism>
<keyword evidence="1" id="KW-0472">Membrane</keyword>
<keyword evidence="3" id="KW-1185">Reference proteome</keyword>
<accession>A0A328BL88</accession>
<dbReference type="Pfam" id="PF13630">
    <property type="entry name" value="SdpI"/>
    <property type="match status" value="1"/>
</dbReference>
<feature type="transmembrane region" description="Helical" evidence="1">
    <location>
        <begin position="86"/>
        <end position="103"/>
    </location>
</feature>
<dbReference type="OrthoDB" id="3173919at2"/>
<dbReference type="Proteomes" id="UP000248553">
    <property type="component" value="Unassembled WGS sequence"/>
</dbReference>
<evidence type="ECO:0000313" key="3">
    <source>
        <dbReference type="Proteomes" id="UP000248553"/>
    </source>
</evidence>
<keyword evidence="1" id="KW-1133">Transmembrane helix</keyword>
<evidence type="ECO:0008006" key="4">
    <source>
        <dbReference type="Google" id="ProtNLM"/>
    </source>
</evidence>